<evidence type="ECO:0000256" key="1">
    <source>
        <dbReference type="SAM" id="MobiDB-lite"/>
    </source>
</evidence>
<feature type="region of interest" description="Disordered" evidence="1">
    <location>
        <begin position="306"/>
        <end position="327"/>
    </location>
</feature>
<evidence type="ECO:0000259" key="2">
    <source>
        <dbReference type="Pfam" id="PF22936"/>
    </source>
</evidence>
<sequence length="486" mass="55300">MTQATELPEKLDQTLNAINTLNSKKQFDNWMEIVEAVLDQNEIASVIDRTLPHPTPTDAKYAIWRKASKQVRTWILSHLGNDIMEELRTSGMNRDYADDLVEALRSVVKGHGRRLSGVIFIKATNIRRDRFATVDQFVKEFKSLVKESNQLGCPITPYCAAMILLSQLENEFRPWVEAVRGTWSETIETDLTEAQFLKICNQAIDQSLSYQNSEQFSAIPSRNSHQSTERRGWQPFKNSPKRGDDIEVHVKLLRKLPSTNGGCGYCEEQGCGASRCPYLIDNPPDDWRPDRNKHLWCYSASKRSRQRRAQEASQSERKTPPKSNLANTEEPIQDFYFSAFQGLAVPIQDFDITESETVEKSSIPNEESIGHEPNFSGLAAGNNAIGEWISDTGSANNIVGNLEDFIEYHPFEPGQYRYRFGCSNGTAGHAEGYGTALMRLELEDKDFTDVLLPSYYVPNIRYNLFACEKAKYDQGIWYMSKDNTIR</sequence>
<feature type="non-terminal residue" evidence="3">
    <location>
        <position position="486"/>
    </location>
</feature>
<reference evidence="3 4" key="1">
    <citation type="journal article" date="2015" name="Environ. Microbiol.">
        <title>Metagenome sequence of Elaphomyces granulatus from sporocarp tissue reveals Ascomycota ectomycorrhizal fingerprints of genome expansion and a Proteobacteria-rich microbiome.</title>
        <authorList>
            <person name="Quandt C.A."/>
            <person name="Kohler A."/>
            <person name="Hesse C.N."/>
            <person name="Sharpton T.J."/>
            <person name="Martin F."/>
            <person name="Spatafora J.W."/>
        </authorList>
    </citation>
    <scope>NUCLEOTIDE SEQUENCE [LARGE SCALE GENOMIC DNA]</scope>
    <source>
        <strain evidence="3 4">OSC145934</strain>
    </source>
</reference>
<dbReference type="InterPro" id="IPR054722">
    <property type="entry name" value="PolX-like_BBD"/>
</dbReference>
<dbReference type="Proteomes" id="UP000243515">
    <property type="component" value="Unassembled WGS sequence"/>
</dbReference>
<evidence type="ECO:0000313" key="3">
    <source>
        <dbReference type="EMBL" id="OXV11793.1"/>
    </source>
</evidence>
<dbReference type="EMBL" id="NPHW01002289">
    <property type="protein sequence ID" value="OXV11793.1"/>
    <property type="molecule type" value="Genomic_DNA"/>
</dbReference>
<protein>
    <recommendedName>
        <fullName evidence="2">Retrovirus-related Pol polyprotein from transposon TNT 1-94-like beta-barrel domain-containing protein</fullName>
    </recommendedName>
</protein>
<dbReference type="OrthoDB" id="4468586at2759"/>
<feature type="region of interest" description="Disordered" evidence="1">
    <location>
        <begin position="220"/>
        <end position="240"/>
    </location>
</feature>
<name>A0A232M5X4_9EURO</name>
<accession>A0A232M5X4</accession>
<dbReference type="Pfam" id="PF22936">
    <property type="entry name" value="Pol_BBD"/>
    <property type="match status" value="1"/>
</dbReference>
<keyword evidence="4" id="KW-1185">Reference proteome</keyword>
<feature type="compositionally biased region" description="Basic and acidic residues" evidence="1">
    <location>
        <begin position="308"/>
        <end position="319"/>
    </location>
</feature>
<gene>
    <name evidence="3" type="ORF">Egran_00446</name>
</gene>
<dbReference type="AlphaFoldDB" id="A0A232M5X4"/>
<comment type="caution">
    <text evidence="3">The sequence shown here is derived from an EMBL/GenBank/DDBJ whole genome shotgun (WGS) entry which is preliminary data.</text>
</comment>
<proteinExistence type="predicted"/>
<organism evidence="3 4">
    <name type="scientific">Elaphomyces granulatus</name>
    <dbReference type="NCBI Taxonomy" id="519963"/>
    <lineage>
        <taxon>Eukaryota</taxon>
        <taxon>Fungi</taxon>
        <taxon>Dikarya</taxon>
        <taxon>Ascomycota</taxon>
        <taxon>Pezizomycotina</taxon>
        <taxon>Eurotiomycetes</taxon>
        <taxon>Eurotiomycetidae</taxon>
        <taxon>Eurotiales</taxon>
        <taxon>Elaphomycetaceae</taxon>
        <taxon>Elaphomyces</taxon>
    </lineage>
</organism>
<feature type="domain" description="Retrovirus-related Pol polyprotein from transposon TNT 1-94-like beta-barrel" evidence="2">
    <location>
        <begin position="388"/>
        <end position="470"/>
    </location>
</feature>
<evidence type="ECO:0000313" key="4">
    <source>
        <dbReference type="Proteomes" id="UP000243515"/>
    </source>
</evidence>